<gene>
    <name evidence="2" type="ORF">P4O66_001437</name>
</gene>
<proteinExistence type="predicted"/>
<evidence type="ECO:0000256" key="1">
    <source>
        <dbReference type="SAM" id="MobiDB-lite"/>
    </source>
</evidence>
<organism evidence="2 3">
    <name type="scientific">Electrophorus voltai</name>
    <dbReference type="NCBI Taxonomy" id="2609070"/>
    <lineage>
        <taxon>Eukaryota</taxon>
        <taxon>Metazoa</taxon>
        <taxon>Chordata</taxon>
        <taxon>Craniata</taxon>
        <taxon>Vertebrata</taxon>
        <taxon>Euteleostomi</taxon>
        <taxon>Actinopterygii</taxon>
        <taxon>Neopterygii</taxon>
        <taxon>Teleostei</taxon>
        <taxon>Ostariophysi</taxon>
        <taxon>Gymnotiformes</taxon>
        <taxon>Gymnotoidei</taxon>
        <taxon>Gymnotidae</taxon>
        <taxon>Electrophorus</taxon>
    </lineage>
</organism>
<keyword evidence="3" id="KW-1185">Reference proteome</keyword>
<sequence length="151" mass="17026">MDGLEALPGSATESKAERIARYKAERRRELAERYANLEDPSSKYARRERHQANPEMQVPKPDKAAKSSAESSAAPGEKEAQSRVDGKEEAAAAPVSADDRAASESRHWAPRGFSWVLRGSEGCLQFLAEFWERHKLHECERVPCRDMRETE</sequence>
<evidence type="ECO:0000313" key="2">
    <source>
        <dbReference type="EMBL" id="KAK1793857.1"/>
    </source>
</evidence>
<comment type="caution">
    <text evidence="2">The sequence shown here is derived from an EMBL/GenBank/DDBJ whole genome shotgun (WGS) entry which is preliminary data.</text>
</comment>
<dbReference type="EMBL" id="JAROKS010000017">
    <property type="protein sequence ID" value="KAK1793857.1"/>
    <property type="molecule type" value="Genomic_DNA"/>
</dbReference>
<feature type="compositionally biased region" description="Low complexity" evidence="1">
    <location>
        <begin position="66"/>
        <end position="75"/>
    </location>
</feature>
<feature type="compositionally biased region" description="Basic and acidic residues" evidence="1">
    <location>
        <begin position="97"/>
        <end position="107"/>
    </location>
</feature>
<protein>
    <submittedName>
        <fullName evidence="2">Uncharacterized protein</fullName>
    </submittedName>
</protein>
<feature type="compositionally biased region" description="Basic and acidic residues" evidence="1">
    <location>
        <begin position="76"/>
        <end position="90"/>
    </location>
</feature>
<evidence type="ECO:0000313" key="3">
    <source>
        <dbReference type="Proteomes" id="UP001239994"/>
    </source>
</evidence>
<dbReference type="Proteomes" id="UP001239994">
    <property type="component" value="Unassembled WGS sequence"/>
</dbReference>
<reference evidence="2" key="1">
    <citation type="submission" date="2023-03" db="EMBL/GenBank/DDBJ databases">
        <title>Electrophorus voltai genome.</title>
        <authorList>
            <person name="Bian C."/>
        </authorList>
    </citation>
    <scope>NUCLEOTIDE SEQUENCE</scope>
    <source>
        <strain evidence="2">CB-2022</strain>
        <tissue evidence="2">Muscle</tissue>
    </source>
</reference>
<name>A0AAD8Z6N4_9TELE</name>
<feature type="region of interest" description="Disordered" evidence="1">
    <location>
        <begin position="32"/>
        <end position="107"/>
    </location>
</feature>
<feature type="region of interest" description="Disordered" evidence="1">
    <location>
        <begin position="1"/>
        <end position="20"/>
    </location>
</feature>
<dbReference type="AlphaFoldDB" id="A0AAD8Z6N4"/>
<accession>A0AAD8Z6N4</accession>